<keyword evidence="9" id="KW-1185">Reference proteome</keyword>
<keyword evidence="3 4" id="KW-0326">Glycosidase</keyword>
<proteinExistence type="inferred from homology"/>
<accession>A0A4Q9DF04</accession>
<dbReference type="EMBL" id="SIRE01000032">
    <property type="protein sequence ID" value="TBL70383.1"/>
    <property type="molecule type" value="Genomic_DNA"/>
</dbReference>
<keyword evidence="6" id="KW-0732">Signal</keyword>
<organism evidence="8 9">
    <name type="scientific">Paenibacillus thalictri</name>
    <dbReference type="NCBI Taxonomy" id="2527873"/>
    <lineage>
        <taxon>Bacteria</taxon>
        <taxon>Bacillati</taxon>
        <taxon>Bacillota</taxon>
        <taxon>Bacilli</taxon>
        <taxon>Bacillales</taxon>
        <taxon>Paenibacillaceae</taxon>
        <taxon>Paenibacillus</taxon>
    </lineage>
</organism>
<dbReference type="InterPro" id="IPR017853">
    <property type="entry name" value="GH"/>
</dbReference>
<dbReference type="RefSeq" id="WP_131017902.1">
    <property type="nucleotide sequence ID" value="NZ_SIRE01000032.1"/>
</dbReference>
<dbReference type="SUPFAM" id="SSF55383">
    <property type="entry name" value="Copper amine oxidase, domain N"/>
    <property type="match status" value="1"/>
</dbReference>
<name>A0A4Q9DF04_9BACL</name>
<evidence type="ECO:0000256" key="2">
    <source>
        <dbReference type="ARBA" id="ARBA00022801"/>
    </source>
</evidence>
<dbReference type="InterPro" id="IPR036582">
    <property type="entry name" value="Mao_N_sf"/>
</dbReference>
<evidence type="ECO:0000259" key="7">
    <source>
        <dbReference type="PROSITE" id="PS51764"/>
    </source>
</evidence>
<sequence length="779" mass="84056">MKRTGMMHKWLSTVAACVLSFAIAAGGIGLPQTANADAVWDRWQAAEKAVNAGNTAGAIPHWKFLVDYYVSAGDWENAALFCGKLDSYYDQAGQYDDAIRYYELENEYWLKAGKDWGAVKIQRAEQIRTTVDAYMSVTDEEVLRKNAAPASGKLAKFEPEYGLYIGLYSEQDPEMQNYFNRAEKVYGKKHAIYLAYSQVGKDFPKAYAQRAKEAGGALQIAWEPGDGLDSVQDNDYLHKWAREAKASGIPIFLRYASEMNGNWVVWHGDPDKYIEKFRLVHDVMAKEAPNVAMVWSPNDVPAHSMDPYYPGDDYVDWVGVSLYTEPYENGDPNADNMQATSPVERLDELYRTYADRKPIMISETAVSHYAHRAEESFTDWALLNMDRLYKVMPFKYPRLKAITWYNVDLKDRESRNNYLLSANPDMKAAYTQIISNPYYLSEVKNGAKPAGDLGFVKADGSVSFAKKTRINPFVKTPDVSIGKLEYVLNGATVATQTTAPYGIELNAGQVPDGSVLTLNVYNKDGEKTSGKSFPLSSQVSVSINGKDQRYEQPPVIINSSTLAPLRAIFESFGASVSWNAETKTATAKKGPTTVVLSIGDDIAYKNGAPVKLDTPAQLVNGYTMAPARFVGETFGGTVNYDGTSRTVQITASGLQASAQSGKAGDTLRAAQFGLSASADPAVSGGPASPATLGGASPGALQPASSGSASLDASLSASSASSGAALAPHPAAVASSSDAAAALPEQTNNPGTFVSGVISTAAQFAAAFFRTLQAVVSLPA</sequence>
<comment type="caution">
    <text evidence="8">The sequence shown here is derived from an EMBL/GenBank/DDBJ whole genome shotgun (WGS) entry which is preliminary data.</text>
</comment>
<dbReference type="Pfam" id="PF07833">
    <property type="entry name" value="Cu_amine_oxidN1"/>
    <property type="match status" value="1"/>
</dbReference>
<dbReference type="PROSITE" id="PS51764">
    <property type="entry name" value="GH26"/>
    <property type="match status" value="1"/>
</dbReference>
<evidence type="ECO:0000256" key="1">
    <source>
        <dbReference type="ARBA" id="ARBA00007754"/>
    </source>
</evidence>
<feature type="region of interest" description="Disordered" evidence="5">
    <location>
        <begin position="678"/>
        <end position="707"/>
    </location>
</feature>
<dbReference type="Proteomes" id="UP000293142">
    <property type="component" value="Unassembled WGS sequence"/>
</dbReference>
<evidence type="ECO:0000313" key="8">
    <source>
        <dbReference type="EMBL" id="TBL70383.1"/>
    </source>
</evidence>
<dbReference type="InterPro" id="IPR012854">
    <property type="entry name" value="Cu_amine_oxidase-like_N"/>
</dbReference>
<feature type="active site" description="Proton donor" evidence="4">
    <location>
        <position position="258"/>
    </location>
</feature>
<evidence type="ECO:0000256" key="5">
    <source>
        <dbReference type="SAM" id="MobiDB-lite"/>
    </source>
</evidence>
<evidence type="ECO:0000256" key="3">
    <source>
        <dbReference type="ARBA" id="ARBA00023295"/>
    </source>
</evidence>
<gene>
    <name evidence="8" type="ORF">EYB31_33220</name>
</gene>
<dbReference type="AlphaFoldDB" id="A0A4Q9DF04"/>
<comment type="similarity">
    <text evidence="1 4">Belongs to the glycosyl hydrolase 26 family.</text>
</comment>
<feature type="active site" description="Nucleophile" evidence="4">
    <location>
        <position position="363"/>
    </location>
</feature>
<dbReference type="GO" id="GO:0016985">
    <property type="term" value="F:mannan endo-1,4-beta-mannosidase activity"/>
    <property type="evidence" value="ECO:0007669"/>
    <property type="project" value="InterPro"/>
</dbReference>
<reference evidence="8 9" key="1">
    <citation type="submission" date="2019-02" db="EMBL/GenBank/DDBJ databases">
        <title>Paenibacillus sp. nov., isolated from surface-sterilized tissue of Thalictrum simplex L.</title>
        <authorList>
            <person name="Tuo L."/>
        </authorList>
    </citation>
    <scope>NUCLEOTIDE SEQUENCE [LARGE SCALE GENOMIC DNA]</scope>
    <source>
        <strain evidence="8 9">N2SHLJ1</strain>
    </source>
</reference>
<protein>
    <recommendedName>
        <fullName evidence="7">GH26 domain-containing protein</fullName>
    </recommendedName>
</protein>
<dbReference type="Gene3D" id="3.20.20.80">
    <property type="entry name" value="Glycosidases"/>
    <property type="match status" value="1"/>
</dbReference>
<dbReference type="Pfam" id="PF02156">
    <property type="entry name" value="Glyco_hydro_26"/>
    <property type="match status" value="1"/>
</dbReference>
<dbReference type="SUPFAM" id="SSF51445">
    <property type="entry name" value="(Trans)glycosidases"/>
    <property type="match status" value="1"/>
</dbReference>
<evidence type="ECO:0000256" key="4">
    <source>
        <dbReference type="PROSITE-ProRule" id="PRU01100"/>
    </source>
</evidence>
<feature type="chain" id="PRO_5020321354" description="GH26 domain-containing protein" evidence="6">
    <location>
        <begin position="37"/>
        <end position="779"/>
    </location>
</feature>
<feature type="domain" description="GH26" evidence="7">
    <location>
        <begin position="145"/>
        <end position="443"/>
    </location>
</feature>
<dbReference type="OrthoDB" id="9802773at2"/>
<keyword evidence="2 4" id="KW-0378">Hydrolase</keyword>
<dbReference type="InterPro" id="IPR000805">
    <property type="entry name" value="Glyco_hydro_26"/>
</dbReference>
<dbReference type="GO" id="GO:0006080">
    <property type="term" value="P:substituted mannan metabolic process"/>
    <property type="evidence" value="ECO:0007669"/>
    <property type="project" value="InterPro"/>
</dbReference>
<feature type="signal peptide" evidence="6">
    <location>
        <begin position="1"/>
        <end position="36"/>
    </location>
</feature>
<dbReference type="PANTHER" id="PTHR40079:SF4">
    <property type="entry name" value="GH26 DOMAIN-CONTAINING PROTEIN-RELATED"/>
    <property type="match status" value="1"/>
</dbReference>
<dbReference type="InterPro" id="IPR022790">
    <property type="entry name" value="GH26_dom"/>
</dbReference>
<dbReference type="Gene3D" id="3.30.457.10">
    <property type="entry name" value="Copper amine oxidase-like, N-terminal domain"/>
    <property type="match status" value="1"/>
</dbReference>
<evidence type="ECO:0000256" key="6">
    <source>
        <dbReference type="SAM" id="SignalP"/>
    </source>
</evidence>
<dbReference type="PANTHER" id="PTHR40079">
    <property type="entry name" value="MANNAN ENDO-1,4-BETA-MANNOSIDASE E-RELATED"/>
    <property type="match status" value="1"/>
</dbReference>
<evidence type="ECO:0000313" key="9">
    <source>
        <dbReference type="Proteomes" id="UP000293142"/>
    </source>
</evidence>